<dbReference type="PANTHER" id="PTHR30504">
    <property type="entry name" value="GLUCANS BIOSYNTHESIS PROTEIN"/>
    <property type="match status" value="1"/>
</dbReference>
<dbReference type="RefSeq" id="WP_092885662.1">
    <property type="nucleotide sequence ID" value="NZ_CP061498.1"/>
</dbReference>
<comment type="subcellular location">
    <subcellularLocation>
        <location evidence="1">Periplasm</location>
    </subcellularLocation>
</comment>
<evidence type="ECO:0000259" key="7">
    <source>
        <dbReference type="Pfam" id="PF04349"/>
    </source>
</evidence>
<dbReference type="InterPro" id="IPR014756">
    <property type="entry name" value="Ig_E-set"/>
</dbReference>
<dbReference type="SUPFAM" id="SSF81296">
    <property type="entry name" value="E set domains"/>
    <property type="match status" value="1"/>
</dbReference>
<dbReference type="PANTHER" id="PTHR30504:SF4">
    <property type="entry name" value="GLUCANS BIOSYNTHESIS PROTEIN G"/>
    <property type="match status" value="1"/>
</dbReference>
<dbReference type="GO" id="GO:0030246">
    <property type="term" value="F:carbohydrate binding"/>
    <property type="evidence" value="ECO:0007669"/>
    <property type="project" value="InterPro"/>
</dbReference>
<keyword evidence="6" id="KW-0732">Signal</keyword>
<gene>
    <name evidence="8" type="ORF">SAMN04488238_102143</name>
</gene>
<dbReference type="GO" id="GO:0051274">
    <property type="term" value="P:beta-glucan biosynthetic process"/>
    <property type="evidence" value="ECO:0007669"/>
    <property type="project" value="TreeGrafter"/>
</dbReference>
<organism evidence="8 9">
    <name type="scientific">Roseicitreum antarcticum</name>
    <dbReference type="NCBI Taxonomy" id="564137"/>
    <lineage>
        <taxon>Bacteria</taxon>
        <taxon>Pseudomonadati</taxon>
        <taxon>Pseudomonadota</taxon>
        <taxon>Alphaproteobacteria</taxon>
        <taxon>Rhodobacterales</taxon>
        <taxon>Paracoccaceae</taxon>
        <taxon>Roseicitreum</taxon>
    </lineage>
</organism>
<keyword evidence="5" id="KW-0574">Periplasm</keyword>
<evidence type="ECO:0000256" key="5">
    <source>
        <dbReference type="ARBA" id="ARBA00022764"/>
    </source>
</evidence>
<feature type="chain" id="PRO_5011742251" description="Glucans biosynthesis protein G" evidence="6">
    <location>
        <begin position="22"/>
        <end position="522"/>
    </location>
</feature>
<dbReference type="STRING" id="564137.SAMN04488238_102143"/>
<evidence type="ECO:0000256" key="4">
    <source>
        <dbReference type="ARBA" id="ARBA00015376"/>
    </source>
</evidence>
<sequence length="522" mass="57613">MSTSPSVLTRRALLASGSAFAVLAAVAPAWPQDRPATPFSFDALTDAARQRAEAPDPEAPPLDPLLAQLSYDDYQRIVFRPDRAVFATETPGWQVQPFHTGWLFDRAVRLHEVHEDRARPMDFTTRDFEYRDGLSVELPADFALPGVAGFRLNWPLNRADQLDEVLSFLGASYFRALGAGNRYGLSARGLAIDTVLPVPEEFPRFSEFWIERPVLGAPQITLWAAMDSARVTGAWRFVVQPGATTVMEVTARLFFREEVTQLGIAPLVSMFLFGGVNRGGFDDFRPQVHDSDGLRIERADGDVVWRALNNPAELASSYFAETRPRRFGLHQRSRRFDDFADAEARYELRPSLDVEPVGDWGSGQIRLFEIPTDLEVHDNIGAFWIPDAPVVPGEMFEVAYRLHWGMLDPDPDDDLAWVAHTSAGVGGAAGMSDPPDTRKFVVDFQGGILGRTPEGNQAVTPVVNVAGGTAEVVVLSKLPDAEGWRLAMDIAAGSGDLVEINAHIAGSGRKLSEIWTFQWKKP</sequence>
<evidence type="ECO:0000256" key="6">
    <source>
        <dbReference type="SAM" id="SignalP"/>
    </source>
</evidence>
<evidence type="ECO:0000313" key="9">
    <source>
        <dbReference type="Proteomes" id="UP000198539"/>
    </source>
</evidence>
<dbReference type="InterPro" id="IPR011013">
    <property type="entry name" value="Gal_mutarotase_sf_dom"/>
</dbReference>
<feature type="signal peptide" evidence="6">
    <location>
        <begin position="1"/>
        <end position="21"/>
    </location>
</feature>
<dbReference type="Pfam" id="PF04349">
    <property type="entry name" value="MdoG"/>
    <property type="match status" value="1"/>
</dbReference>
<dbReference type="SUPFAM" id="SSF74650">
    <property type="entry name" value="Galactose mutarotase-like"/>
    <property type="match status" value="1"/>
</dbReference>
<dbReference type="InterPro" id="IPR014718">
    <property type="entry name" value="GH-type_carb-bd"/>
</dbReference>
<dbReference type="EMBL" id="FNOM01000002">
    <property type="protein sequence ID" value="SDW46310.1"/>
    <property type="molecule type" value="Genomic_DNA"/>
</dbReference>
<dbReference type="InterPro" id="IPR014438">
    <property type="entry name" value="Glucan_biosyn_MdoG/MdoD"/>
</dbReference>
<proteinExistence type="inferred from homology"/>
<evidence type="ECO:0000313" key="8">
    <source>
        <dbReference type="EMBL" id="SDW46310.1"/>
    </source>
</evidence>
<comment type="similarity">
    <text evidence="3">Belongs to the OpgD/OpgG family.</text>
</comment>
<dbReference type="PROSITE" id="PS51318">
    <property type="entry name" value="TAT"/>
    <property type="match status" value="1"/>
</dbReference>
<accession>A0A1H2TQZ6</accession>
<evidence type="ECO:0000256" key="2">
    <source>
        <dbReference type="ARBA" id="ARBA00005001"/>
    </source>
</evidence>
<dbReference type="AlphaFoldDB" id="A0A1H2TQZ6"/>
<evidence type="ECO:0000256" key="1">
    <source>
        <dbReference type="ARBA" id="ARBA00004418"/>
    </source>
</evidence>
<dbReference type="PIRSF" id="PIRSF006281">
    <property type="entry name" value="MdoG"/>
    <property type="match status" value="1"/>
</dbReference>
<comment type="pathway">
    <text evidence="2">Glycan metabolism; osmoregulated periplasmic glucan (OPG) biosynthesis.</text>
</comment>
<keyword evidence="9" id="KW-1185">Reference proteome</keyword>
<evidence type="ECO:0000256" key="3">
    <source>
        <dbReference type="ARBA" id="ARBA00009284"/>
    </source>
</evidence>
<dbReference type="InterPro" id="IPR007444">
    <property type="entry name" value="Glucan_biosyn_MdoG_C"/>
</dbReference>
<protein>
    <recommendedName>
        <fullName evidence="4">Glucans biosynthesis protein G</fullName>
    </recommendedName>
</protein>
<dbReference type="OrthoDB" id="9777817at2"/>
<dbReference type="UniPathway" id="UPA00637"/>
<dbReference type="InterPro" id="IPR013783">
    <property type="entry name" value="Ig-like_fold"/>
</dbReference>
<dbReference type="Gene3D" id="2.60.40.10">
    <property type="entry name" value="Immunoglobulins"/>
    <property type="match status" value="1"/>
</dbReference>
<dbReference type="GO" id="GO:0003824">
    <property type="term" value="F:catalytic activity"/>
    <property type="evidence" value="ECO:0007669"/>
    <property type="project" value="InterPro"/>
</dbReference>
<reference evidence="8 9" key="1">
    <citation type="submission" date="2016-10" db="EMBL/GenBank/DDBJ databases">
        <authorList>
            <person name="de Groot N.N."/>
        </authorList>
    </citation>
    <scope>NUCLEOTIDE SEQUENCE [LARGE SCALE GENOMIC DNA]</scope>
    <source>
        <strain evidence="8 9">CGMCC 1.8894</strain>
    </source>
</reference>
<name>A0A1H2TQZ6_9RHOB</name>
<dbReference type="Proteomes" id="UP000198539">
    <property type="component" value="Unassembled WGS sequence"/>
</dbReference>
<dbReference type="GO" id="GO:0030288">
    <property type="term" value="C:outer membrane-bounded periplasmic space"/>
    <property type="evidence" value="ECO:0007669"/>
    <property type="project" value="TreeGrafter"/>
</dbReference>
<dbReference type="Gene3D" id="2.70.98.10">
    <property type="match status" value="1"/>
</dbReference>
<dbReference type="InterPro" id="IPR006311">
    <property type="entry name" value="TAT_signal"/>
</dbReference>
<feature type="domain" description="Glucan biosynthesis periplasmic MdoG C-terminal" evidence="7">
    <location>
        <begin position="39"/>
        <end position="519"/>
    </location>
</feature>